<evidence type="ECO:0000313" key="2">
    <source>
        <dbReference type="EMBL" id="MDR6227184.1"/>
    </source>
</evidence>
<gene>
    <name evidence="2" type="ORF">JOE21_003199</name>
</gene>
<sequence length="60" mass="6691">MTRWAPPAPTPMVWLGAHLVMRADPGLALTGRNCIPQKFLDEGFRFQHTDLEATLRGLTS</sequence>
<accession>A0ABU1ISK9</accession>
<proteinExistence type="predicted"/>
<feature type="domain" description="DUF1731" evidence="1">
    <location>
        <begin position="22"/>
        <end position="56"/>
    </location>
</feature>
<evidence type="ECO:0000259" key="1">
    <source>
        <dbReference type="Pfam" id="PF08338"/>
    </source>
</evidence>
<comment type="caution">
    <text evidence="2">The sequence shown here is derived from an EMBL/GenBank/DDBJ whole genome shotgun (WGS) entry which is preliminary data.</text>
</comment>
<evidence type="ECO:0000313" key="3">
    <source>
        <dbReference type="Proteomes" id="UP001185012"/>
    </source>
</evidence>
<dbReference type="RefSeq" id="WP_309868118.1">
    <property type="nucleotide sequence ID" value="NZ_JAVDQG010000008.1"/>
</dbReference>
<organism evidence="2 3">
    <name type="scientific">Desmospora profundinema</name>
    <dbReference type="NCBI Taxonomy" id="1571184"/>
    <lineage>
        <taxon>Bacteria</taxon>
        <taxon>Bacillati</taxon>
        <taxon>Bacillota</taxon>
        <taxon>Bacilli</taxon>
        <taxon>Bacillales</taxon>
        <taxon>Thermoactinomycetaceae</taxon>
        <taxon>Desmospora</taxon>
    </lineage>
</organism>
<dbReference type="InterPro" id="IPR013549">
    <property type="entry name" value="DUF1731"/>
</dbReference>
<name>A0ABU1ISK9_9BACL</name>
<dbReference type="Pfam" id="PF08338">
    <property type="entry name" value="DUF1731"/>
    <property type="match status" value="1"/>
</dbReference>
<dbReference type="Proteomes" id="UP001185012">
    <property type="component" value="Unassembled WGS sequence"/>
</dbReference>
<dbReference type="EMBL" id="JAVDQG010000008">
    <property type="protein sequence ID" value="MDR6227184.1"/>
    <property type="molecule type" value="Genomic_DNA"/>
</dbReference>
<reference evidence="2 3" key="1">
    <citation type="submission" date="2023-07" db="EMBL/GenBank/DDBJ databases">
        <title>Genomic Encyclopedia of Type Strains, Phase IV (KMG-IV): sequencing the most valuable type-strain genomes for metagenomic binning, comparative biology and taxonomic classification.</title>
        <authorList>
            <person name="Goeker M."/>
        </authorList>
    </citation>
    <scope>NUCLEOTIDE SEQUENCE [LARGE SCALE GENOMIC DNA]</scope>
    <source>
        <strain evidence="2 3">DSM 45903</strain>
    </source>
</reference>
<keyword evidence="3" id="KW-1185">Reference proteome</keyword>
<protein>
    <submittedName>
        <fullName evidence="2">NAD dependent epimerase/dehydratase family enzyme</fullName>
    </submittedName>
</protein>